<feature type="domain" description="Polypeptide-transport-associated ShlB-type" evidence="7">
    <location>
        <begin position="86"/>
        <end position="156"/>
    </location>
</feature>
<keyword evidence="3" id="KW-0998">Cell outer membrane</keyword>
<dbReference type="EMBL" id="JACHBW010000021">
    <property type="protein sequence ID" value="MBB6106001.1"/>
    <property type="molecule type" value="Genomic_DNA"/>
</dbReference>
<evidence type="ECO:0000256" key="1">
    <source>
        <dbReference type="ARBA" id="ARBA00022452"/>
    </source>
</evidence>
<protein>
    <submittedName>
        <fullName evidence="9">Hemolysin activation/secretion protein</fullName>
    </submittedName>
</protein>
<dbReference type="Gene3D" id="3.10.20.310">
    <property type="entry name" value="membrane protein fhac"/>
    <property type="match status" value="1"/>
</dbReference>
<evidence type="ECO:0000256" key="2">
    <source>
        <dbReference type="ARBA" id="ARBA00022692"/>
    </source>
</evidence>
<organism evidence="9 10">
    <name type="scientific">Paraburkholderia bannensis</name>
    <dbReference type="NCBI Taxonomy" id="765414"/>
    <lineage>
        <taxon>Bacteria</taxon>
        <taxon>Pseudomonadati</taxon>
        <taxon>Pseudomonadota</taxon>
        <taxon>Betaproteobacteria</taxon>
        <taxon>Burkholderiales</taxon>
        <taxon>Burkholderiaceae</taxon>
        <taxon>Paraburkholderia</taxon>
    </lineage>
</organism>
<feature type="region of interest" description="Disordered" evidence="4">
    <location>
        <begin position="162"/>
        <end position="187"/>
    </location>
</feature>
<dbReference type="Proteomes" id="UP000571554">
    <property type="component" value="Unassembled WGS sequence"/>
</dbReference>
<dbReference type="GO" id="GO:0008320">
    <property type="term" value="F:protein transmembrane transporter activity"/>
    <property type="evidence" value="ECO:0007669"/>
    <property type="project" value="TreeGrafter"/>
</dbReference>
<dbReference type="Gene3D" id="2.40.160.50">
    <property type="entry name" value="membrane protein fhac: a member of the omp85/tpsb transporter family"/>
    <property type="match status" value="1"/>
</dbReference>
<dbReference type="GO" id="GO:0098046">
    <property type="term" value="C:type V protein secretion system complex"/>
    <property type="evidence" value="ECO:0007669"/>
    <property type="project" value="TreeGrafter"/>
</dbReference>
<dbReference type="PIRSF" id="PIRSF029745">
    <property type="entry name" value="FhaC"/>
    <property type="match status" value="1"/>
</dbReference>
<keyword evidence="5" id="KW-0732">Signal</keyword>
<keyword evidence="10" id="KW-1185">Reference proteome</keyword>
<dbReference type="InterPro" id="IPR027282">
    <property type="entry name" value="TPS"/>
</dbReference>
<dbReference type="InterPro" id="IPR013686">
    <property type="entry name" value="Polypept-transport_assoc_ShlB"/>
</dbReference>
<name>A0A7W9WW22_9BURK</name>
<dbReference type="InterPro" id="IPR005565">
    <property type="entry name" value="Hemolysn_activator_HlyB_C"/>
</dbReference>
<dbReference type="InterPro" id="IPR035251">
    <property type="entry name" value="ShlB_POTRA"/>
</dbReference>
<feature type="chain" id="PRO_5031015105" evidence="5">
    <location>
        <begin position="24"/>
        <end position="602"/>
    </location>
</feature>
<evidence type="ECO:0000259" key="6">
    <source>
        <dbReference type="Pfam" id="PF03865"/>
    </source>
</evidence>
<evidence type="ECO:0000256" key="4">
    <source>
        <dbReference type="SAM" id="MobiDB-lite"/>
    </source>
</evidence>
<dbReference type="PANTHER" id="PTHR34597:SF3">
    <property type="entry name" value="OUTER MEMBRANE TRANSPORTER CDIB"/>
    <property type="match status" value="1"/>
</dbReference>
<evidence type="ECO:0000256" key="3">
    <source>
        <dbReference type="ARBA" id="ARBA00023237"/>
    </source>
</evidence>
<dbReference type="GO" id="GO:0046819">
    <property type="term" value="P:protein secretion by the type V secretion system"/>
    <property type="evidence" value="ECO:0007669"/>
    <property type="project" value="TreeGrafter"/>
</dbReference>
<evidence type="ECO:0000313" key="9">
    <source>
        <dbReference type="EMBL" id="MBB6106001.1"/>
    </source>
</evidence>
<gene>
    <name evidence="9" type="ORF">F4827_005871</name>
</gene>
<feature type="signal peptide" evidence="5">
    <location>
        <begin position="1"/>
        <end position="23"/>
    </location>
</feature>
<dbReference type="PANTHER" id="PTHR34597">
    <property type="entry name" value="SLR1661 PROTEIN"/>
    <property type="match status" value="1"/>
</dbReference>
<evidence type="ECO:0000259" key="7">
    <source>
        <dbReference type="Pfam" id="PF08479"/>
    </source>
</evidence>
<dbReference type="Pfam" id="PF03865">
    <property type="entry name" value="ShlB"/>
    <property type="match status" value="1"/>
</dbReference>
<keyword evidence="1" id="KW-0472">Membrane</keyword>
<dbReference type="RefSeq" id="WP_183730361.1">
    <property type="nucleotide sequence ID" value="NZ_JACHBW010000021.1"/>
</dbReference>
<comment type="caution">
    <text evidence="9">The sequence shown here is derived from an EMBL/GenBank/DDBJ whole genome shotgun (WGS) entry which is preliminary data.</text>
</comment>
<evidence type="ECO:0000313" key="10">
    <source>
        <dbReference type="Proteomes" id="UP000571554"/>
    </source>
</evidence>
<reference evidence="9 10" key="1">
    <citation type="submission" date="2020-08" db="EMBL/GenBank/DDBJ databases">
        <title>Above-ground endophytic microbial communities from plants in different locations in the United States.</title>
        <authorList>
            <person name="Frank C."/>
        </authorList>
    </citation>
    <scope>NUCLEOTIDE SEQUENCE [LARGE SCALE GENOMIC DNA]</scope>
    <source>
        <strain evidence="9 10">WP4_2_2</strain>
    </source>
</reference>
<keyword evidence="2" id="KW-0812">Transmembrane</keyword>
<feature type="compositionally biased region" description="Acidic residues" evidence="4">
    <location>
        <begin position="166"/>
        <end position="181"/>
    </location>
</feature>
<dbReference type="Pfam" id="PF17287">
    <property type="entry name" value="POTRA_3"/>
    <property type="match status" value="1"/>
</dbReference>
<sequence>MSPSSKTTFAAAALAIYSLPTLAQSEGASFVDGLPGVDTQRLQQQRLEATSNNGALGDALDGNAHSREAGATDLAHLPAETPCFQIDKIEIANNPFRSLSGVVAPVAGQCVGALGLKAIQDAATNALIARGYVTSRVSVPLQSLASGVLRLDVQAGRVGEVRDESAAFDESPDASPDESPDDLAQASAAAARPEAIGALARALPLQRGDLLDQRGIDQALENIRRLSSQANARFDILPGAVEGESDIVLFPGDQKRWHAALGYDNAGQAVTGKNELYGMLTIDSPLHQYDQLQVAGLTNADRGAPGKGSTQASASYSVPFGYSMLTLDASRSSYLQTRAFTFGEAQFTGEQKGAGVKLARVVQRGATSRTELSARLYRSINHHYVNDSWIDVQDRDVYGYELGVSHRHYFGRVQVDASLGWRATLRGLSREPGYVLDDPHFNGREQIETACVSVLAPFRLANQPFSWQFAWTRQNARTRVTSPDFFTIGTRYAVRGFDQQTTLAAESGWTVSNELDWYAPTSFGVQALYAGLDAGRVSGPTAQYLAGNTLVGTVVGIRGTLAPKNRFAASVNYDVSLGWPLYRPATFPNRTPTMLVQISALV</sequence>
<evidence type="ECO:0000256" key="5">
    <source>
        <dbReference type="SAM" id="SignalP"/>
    </source>
</evidence>
<dbReference type="Pfam" id="PF08479">
    <property type="entry name" value="POTRA_2"/>
    <property type="match status" value="1"/>
</dbReference>
<feature type="domain" description="ShlB POTRA" evidence="8">
    <location>
        <begin position="195"/>
        <end position="238"/>
    </location>
</feature>
<feature type="domain" description="Haemolysin activator HlyB C-terminal" evidence="6">
    <location>
        <begin position="243"/>
        <end position="559"/>
    </location>
</feature>
<accession>A0A7W9WW22</accession>
<keyword evidence="1" id="KW-1134">Transmembrane beta strand</keyword>
<dbReference type="InterPro" id="IPR051544">
    <property type="entry name" value="TPS_OM_transporter"/>
</dbReference>
<evidence type="ECO:0000259" key="8">
    <source>
        <dbReference type="Pfam" id="PF17287"/>
    </source>
</evidence>
<proteinExistence type="predicted"/>
<dbReference type="AlphaFoldDB" id="A0A7W9WW22"/>